<dbReference type="GO" id="GO:0042910">
    <property type="term" value="F:xenobiotic transmembrane transporter activity"/>
    <property type="evidence" value="ECO:0007669"/>
    <property type="project" value="InterPro"/>
</dbReference>
<dbReference type="Proteomes" id="UP000593564">
    <property type="component" value="Unassembled WGS sequence"/>
</dbReference>
<feature type="transmembrane region" description="Helical" evidence="2">
    <location>
        <begin position="130"/>
        <end position="154"/>
    </location>
</feature>
<evidence type="ECO:0000256" key="1">
    <source>
        <dbReference type="ARBA" id="ARBA00010199"/>
    </source>
</evidence>
<evidence type="ECO:0008006" key="5">
    <source>
        <dbReference type="Google" id="ProtNLM"/>
    </source>
</evidence>
<reference evidence="4" key="1">
    <citation type="journal article" date="2020" name="Nat. Commun.">
        <title>Genome assembly of wild tea tree DASZ reveals pedigree and selection history of tea varieties.</title>
        <authorList>
            <person name="Zhang W."/>
            <person name="Zhang Y."/>
            <person name="Qiu H."/>
            <person name="Guo Y."/>
            <person name="Wan H."/>
            <person name="Zhang X."/>
            <person name="Scossa F."/>
            <person name="Alseekh S."/>
            <person name="Zhang Q."/>
            <person name="Wang P."/>
            <person name="Xu L."/>
            <person name="Schmidt M.H."/>
            <person name="Jia X."/>
            <person name="Li D."/>
            <person name="Zhu A."/>
            <person name="Guo F."/>
            <person name="Chen W."/>
            <person name="Ni D."/>
            <person name="Usadel B."/>
            <person name="Fernie A.R."/>
            <person name="Wen W."/>
        </authorList>
    </citation>
    <scope>NUCLEOTIDE SEQUENCE [LARGE SCALE GENOMIC DNA]</scope>
    <source>
        <strain evidence="4">cv. G240</strain>
    </source>
</reference>
<dbReference type="PANTHER" id="PTHR11206">
    <property type="entry name" value="MULTIDRUG RESISTANCE PROTEIN"/>
    <property type="match status" value="1"/>
</dbReference>
<protein>
    <recommendedName>
        <fullName evidence="5">Protein DETOXIFICATION</fullName>
    </recommendedName>
</protein>
<accession>A0A7J7GWQ6</accession>
<keyword evidence="4" id="KW-1185">Reference proteome</keyword>
<comment type="caution">
    <text evidence="3">The sequence shown here is derived from an EMBL/GenBank/DDBJ whole genome shotgun (WGS) entry which is preliminary data.</text>
</comment>
<dbReference type="GO" id="GO:0016020">
    <property type="term" value="C:membrane"/>
    <property type="evidence" value="ECO:0007669"/>
    <property type="project" value="InterPro"/>
</dbReference>
<gene>
    <name evidence="3" type="ORF">HYC85_015387</name>
</gene>
<keyword evidence="2" id="KW-0472">Membrane</keyword>
<keyword evidence="2" id="KW-1133">Transmembrane helix</keyword>
<sequence>MQKFLWMPCPYGEYTVLPFSSMNILGWTVMVAFGFNAAISVRVSNELGAANPRTAKFAVVVAAGTSFFFGLFMALILIVFQNQYPALFSDSREVQQLVYELTPLLALSIVINNVQPTLSGVAIGAGWQAYVAYVNIGCYYLFGIPLGLLAGYTFGMGVKECLRFGCGLGTSNPSSVQN</sequence>
<reference evidence="3 4" key="2">
    <citation type="submission" date="2020-07" db="EMBL/GenBank/DDBJ databases">
        <title>Genome assembly of wild tea tree DASZ reveals pedigree and selection history of tea varieties.</title>
        <authorList>
            <person name="Zhang W."/>
        </authorList>
    </citation>
    <scope>NUCLEOTIDE SEQUENCE [LARGE SCALE GENOMIC DNA]</scope>
    <source>
        <strain evidence="4">cv. G240</strain>
        <tissue evidence="3">Leaf</tissue>
    </source>
</reference>
<evidence type="ECO:0000256" key="2">
    <source>
        <dbReference type="SAM" id="Phobius"/>
    </source>
</evidence>
<dbReference type="Pfam" id="PF01554">
    <property type="entry name" value="MatE"/>
    <property type="match status" value="1"/>
</dbReference>
<feature type="transmembrane region" description="Helical" evidence="2">
    <location>
        <begin position="57"/>
        <end position="80"/>
    </location>
</feature>
<evidence type="ECO:0000313" key="3">
    <source>
        <dbReference type="EMBL" id="KAF5945159.1"/>
    </source>
</evidence>
<feature type="transmembrane region" description="Helical" evidence="2">
    <location>
        <begin position="24"/>
        <end position="45"/>
    </location>
</feature>
<comment type="similarity">
    <text evidence="1">Belongs to the multi antimicrobial extrusion (MATE) (TC 2.A.66.1) family.</text>
</comment>
<dbReference type="AlphaFoldDB" id="A0A7J7GWQ6"/>
<dbReference type="EMBL" id="JACBKZ010000007">
    <property type="protein sequence ID" value="KAF5945159.1"/>
    <property type="molecule type" value="Genomic_DNA"/>
</dbReference>
<dbReference type="GO" id="GO:0015297">
    <property type="term" value="F:antiporter activity"/>
    <property type="evidence" value="ECO:0007669"/>
    <property type="project" value="InterPro"/>
</dbReference>
<name>A0A7J7GWQ6_CAMSI</name>
<dbReference type="InterPro" id="IPR002528">
    <property type="entry name" value="MATE_fam"/>
</dbReference>
<keyword evidence="2" id="KW-0812">Transmembrane</keyword>
<evidence type="ECO:0000313" key="4">
    <source>
        <dbReference type="Proteomes" id="UP000593564"/>
    </source>
</evidence>
<organism evidence="3 4">
    <name type="scientific">Camellia sinensis</name>
    <name type="common">Tea plant</name>
    <name type="synonym">Thea sinensis</name>
    <dbReference type="NCBI Taxonomy" id="4442"/>
    <lineage>
        <taxon>Eukaryota</taxon>
        <taxon>Viridiplantae</taxon>
        <taxon>Streptophyta</taxon>
        <taxon>Embryophyta</taxon>
        <taxon>Tracheophyta</taxon>
        <taxon>Spermatophyta</taxon>
        <taxon>Magnoliopsida</taxon>
        <taxon>eudicotyledons</taxon>
        <taxon>Gunneridae</taxon>
        <taxon>Pentapetalae</taxon>
        <taxon>asterids</taxon>
        <taxon>Ericales</taxon>
        <taxon>Theaceae</taxon>
        <taxon>Camellia</taxon>
    </lineage>
</organism>
<proteinExistence type="inferred from homology"/>